<keyword evidence="5 6" id="KW-0472">Membrane</keyword>
<dbReference type="InParanoid" id="A9VCK4"/>
<dbReference type="RefSeq" id="XP_001750414.1">
    <property type="nucleotide sequence ID" value="XM_001750362.1"/>
</dbReference>
<keyword evidence="4 6" id="KW-1133">Transmembrane helix</keyword>
<keyword evidence="3 6" id="KW-0812">Transmembrane</keyword>
<feature type="transmembrane region" description="Helical" evidence="6">
    <location>
        <begin position="251"/>
        <end position="273"/>
    </location>
</feature>
<keyword evidence="10" id="KW-1185">Reference proteome</keyword>
<dbReference type="Pfam" id="PF03908">
    <property type="entry name" value="Sec20"/>
    <property type="match status" value="1"/>
</dbReference>
<organism evidence="9 10">
    <name type="scientific">Monosiga brevicollis</name>
    <name type="common">Choanoflagellate</name>
    <dbReference type="NCBI Taxonomy" id="81824"/>
    <lineage>
        <taxon>Eukaryota</taxon>
        <taxon>Choanoflagellata</taxon>
        <taxon>Craspedida</taxon>
        <taxon>Salpingoecidae</taxon>
        <taxon>Monosiga</taxon>
    </lineage>
</organism>
<evidence type="ECO:0000256" key="7">
    <source>
        <dbReference type="SAM" id="SignalP"/>
    </source>
</evidence>
<keyword evidence="2" id="KW-0813">Transport</keyword>
<feature type="signal peptide" evidence="7">
    <location>
        <begin position="1"/>
        <end position="18"/>
    </location>
</feature>
<evidence type="ECO:0000256" key="4">
    <source>
        <dbReference type="ARBA" id="ARBA00022989"/>
    </source>
</evidence>
<feature type="transmembrane region" description="Helical" evidence="6">
    <location>
        <begin position="227"/>
        <end position="245"/>
    </location>
</feature>
<dbReference type="AlphaFoldDB" id="A9VCK4"/>
<evidence type="ECO:0000313" key="9">
    <source>
        <dbReference type="EMBL" id="EDQ84764.1"/>
    </source>
</evidence>
<feature type="domain" description="Sec20 C-terminal" evidence="8">
    <location>
        <begin position="164"/>
        <end position="248"/>
    </location>
</feature>
<evidence type="ECO:0000256" key="1">
    <source>
        <dbReference type="ARBA" id="ARBA00004211"/>
    </source>
</evidence>
<accession>A9VCK4</accession>
<name>A9VCK4_MONBE</name>
<dbReference type="InterPro" id="IPR056173">
    <property type="entry name" value="Sec20_C"/>
</dbReference>
<comment type="subcellular location">
    <subcellularLocation>
        <location evidence="1">Membrane</location>
        <topology evidence="1">Single-pass type IV membrane protein</topology>
    </subcellularLocation>
</comment>
<evidence type="ECO:0000256" key="2">
    <source>
        <dbReference type="ARBA" id="ARBA00022448"/>
    </source>
</evidence>
<dbReference type="GO" id="GO:0016020">
    <property type="term" value="C:membrane"/>
    <property type="evidence" value="ECO:0007669"/>
    <property type="project" value="UniProtKB-SubCell"/>
</dbReference>
<gene>
    <name evidence="9" type="ORF">MONBRDRAFT_29943</name>
</gene>
<dbReference type="Proteomes" id="UP000001357">
    <property type="component" value="Unassembled WGS sequence"/>
</dbReference>
<evidence type="ECO:0000313" key="10">
    <source>
        <dbReference type="Proteomes" id="UP000001357"/>
    </source>
</evidence>
<proteinExistence type="predicted"/>
<sequence length="278" mass="31319">MVVLVLVLVIEALSDLVGDRLQVYAYETEHQLRSDETVAHNLLQRFERAVETRSTAEDDDELQRYTQADVNSVRQRLEEALRDALRALARRQRQRARERLLAPTGSAAAATATPEYAFGLACQPHEPLQSRRVLLPPPSRNLLIHHHGLRVHPPRRDGEAMLRSKLARAQAMMGAHLEADQATHEHVAVANEALASINATLGIVVGSTKSSAKLSHQLQHEHRKNQLYIFAGFSIFLLTIMYILFKRLSFVALLGALAIALLLLVYVYIYLLCFRARR</sequence>
<evidence type="ECO:0000256" key="6">
    <source>
        <dbReference type="SAM" id="Phobius"/>
    </source>
</evidence>
<feature type="chain" id="PRO_5002743119" description="Sec20 C-terminal domain-containing protein" evidence="7">
    <location>
        <begin position="19"/>
        <end position="278"/>
    </location>
</feature>
<reference evidence="9 10" key="1">
    <citation type="journal article" date="2008" name="Nature">
        <title>The genome of the choanoflagellate Monosiga brevicollis and the origin of metazoans.</title>
        <authorList>
            <consortium name="JGI Sequencing"/>
            <person name="King N."/>
            <person name="Westbrook M.J."/>
            <person name="Young S.L."/>
            <person name="Kuo A."/>
            <person name="Abedin M."/>
            <person name="Chapman J."/>
            <person name="Fairclough S."/>
            <person name="Hellsten U."/>
            <person name="Isogai Y."/>
            <person name="Letunic I."/>
            <person name="Marr M."/>
            <person name="Pincus D."/>
            <person name="Putnam N."/>
            <person name="Rokas A."/>
            <person name="Wright K.J."/>
            <person name="Zuzow R."/>
            <person name="Dirks W."/>
            <person name="Good M."/>
            <person name="Goodstein D."/>
            <person name="Lemons D."/>
            <person name="Li W."/>
            <person name="Lyons J.B."/>
            <person name="Morris A."/>
            <person name="Nichols S."/>
            <person name="Richter D.J."/>
            <person name="Salamov A."/>
            <person name="Bork P."/>
            <person name="Lim W.A."/>
            <person name="Manning G."/>
            <person name="Miller W.T."/>
            <person name="McGinnis W."/>
            <person name="Shapiro H."/>
            <person name="Tjian R."/>
            <person name="Grigoriev I.V."/>
            <person name="Rokhsar D."/>
        </authorList>
    </citation>
    <scope>NUCLEOTIDE SEQUENCE [LARGE SCALE GENOMIC DNA]</scope>
    <source>
        <strain evidence="10">MX1 / ATCC 50154</strain>
    </source>
</reference>
<evidence type="ECO:0000256" key="5">
    <source>
        <dbReference type="ARBA" id="ARBA00023136"/>
    </source>
</evidence>
<dbReference type="EMBL" id="CH991581">
    <property type="protein sequence ID" value="EDQ84764.1"/>
    <property type="molecule type" value="Genomic_DNA"/>
</dbReference>
<keyword evidence="7" id="KW-0732">Signal</keyword>
<evidence type="ECO:0000256" key="3">
    <source>
        <dbReference type="ARBA" id="ARBA00022692"/>
    </source>
</evidence>
<dbReference type="KEGG" id="mbr:MONBRDRAFT_29943"/>
<evidence type="ECO:0000259" key="8">
    <source>
        <dbReference type="Pfam" id="PF03908"/>
    </source>
</evidence>
<protein>
    <recommendedName>
        <fullName evidence="8">Sec20 C-terminal domain-containing protein</fullName>
    </recommendedName>
</protein>
<dbReference type="GeneID" id="5895662"/>